<evidence type="ECO:0000256" key="6">
    <source>
        <dbReference type="PIRSR" id="PIRSR037217-1"/>
    </source>
</evidence>
<protein>
    <recommendedName>
        <fullName evidence="9">Peptidase M20 dimerisation domain-containing protein</fullName>
    </recommendedName>
</protein>
<dbReference type="OrthoDB" id="3064516at2759"/>
<organism evidence="10 11">
    <name type="scientific">Penicillium salamii</name>
    <dbReference type="NCBI Taxonomy" id="1612424"/>
    <lineage>
        <taxon>Eukaryota</taxon>
        <taxon>Fungi</taxon>
        <taxon>Dikarya</taxon>
        <taxon>Ascomycota</taxon>
        <taxon>Pezizomycotina</taxon>
        <taxon>Eurotiomycetes</taxon>
        <taxon>Eurotiomycetidae</taxon>
        <taxon>Eurotiales</taxon>
        <taxon>Aspergillaceae</taxon>
        <taxon>Penicillium</taxon>
    </lineage>
</organism>
<dbReference type="EMBL" id="CAJVPA010000194">
    <property type="protein sequence ID" value="CAG8388868.1"/>
    <property type="molecule type" value="Genomic_DNA"/>
</dbReference>
<evidence type="ECO:0000313" key="10">
    <source>
        <dbReference type="EMBL" id="CAG8388868.1"/>
    </source>
</evidence>
<comment type="caution">
    <text evidence="10">The sequence shown here is derived from an EMBL/GenBank/DDBJ whole genome shotgun (WGS) entry which is preliminary data.</text>
</comment>
<gene>
    <name evidence="10" type="ORF">PSALAMII_LOCUS6832</name>
</gene>
<feature type="binding site" evidence="7">
    <location>
        <position position="537"/>
    </location>
    <ligand>
        <name>Zn(2+)</name>
        <dbReference type="ChEBI" id="CHEBI:29105"/>
        <label>1</label>
    </ligand>
</feature>
<dbReference type="GO" id="GO:0004181">
    <property type="term" value="F:metallocarboxypeptidase activity"/>
    <property type="evidence" value="ECO:0007669"/>
    <property type="project" value="InterPro"/>
</dbReference>
<feature type="binding site" evidence="7">
    <location>
        <position position="242"/>
    </location>
    <ligand>
        <name>Zn(2+)</name>
        <dbReference type="ChEBI" id="CHEBI:29105"/>
        <label>2</label>
    </ligand>
</feature>
<dbReference type="GO" id="GO:0000328">
    <property type="term" value="C:fungal-type vacuole lumen"/>
    <property type="evidence" value="ECO:0007669"/>
    <property type="project" value="TreeGrafter"/>
</dbReference>
<feature type="binding site" evidence="7">
    <location>
        <position position="214"/>
    </location>
    <ligand>
        <name>Zn(2+)</name>
        <dbReference type="ChEBI" id="CHEBI:29105"/>
        <label>1</label>
    </ligand>
</feature>
<reference evidence="10" key="1">
    <citation type="submission" date="2021-07" db="EMBL/GenBank/DDBJ databases">
        <authorList>
            <person name="Branca A.L. A."/>
        </authorList>
    </citation>
    <scope>NUCLEOTIDE SEQUENCE</scope>
</reference>
<name>A0A9W4NMT0_9EURO</name>
<dbReference type="GO" id="GO:0006629">
    <property type="term" value="P:lipid metabolic process"/>
    <property type="evidence" value="ECO:0007669"/>
    <property type="project" value="UniProtKB-ARBA"/>
</dbReference>
<dbReference type="Proteomes" id="UP001152646">
    <property type="component" value="Unassembled WGS sequence"/>
</dbReference>
<dbReference type="CDD" id="cd05674">
    <property type="entry name" value="M20_yscS"/>
    <property type="match status" value="1"/>
</dbReference>
<dbReference type="AlphaFoldDB" id="A0A9W4NMT0"/>
<dbReference type="InterPro" id="IPR017141">
    <property type="entry name" value="Pept_M20_carboxypep"/>
</dbReference>
<evidence type="ECO:0000256" key="5">
    <source>
        <dbReference type="ARBA" id="ARBA00022833"/>
    </source>
</evidence>
<feature type="binding site" evidence="7">
    <location>
        <position position="178"/>
    </location>
    <ligand>
        <name>Zn(2+)</name>
        <dbReference type="ChEBI" id="CHEBI:29105"/>
        <label>2</label>
    </ligand>
</feature>
<feature type="active site" evidence="6">
    <location>
        <position position="147"/>
    </location>
</feature>
<dbReference type="GO" id="GO:0043605">
    <property type="term" value="P:amide catabolic process"/>
    <property type="evidence" value="ECO:0007669"/>
    <property type="project" value="UniProtKB-ARBA"/>
</dbReference>
<keyword evidence="8" id="KW-0732">Signal</keyword>
<dbReference type="PIRSF" id="PIRSF037217">
    <property type="entry name" value="Carboxypeptidase_S"/>
    <property type="match status" value="1"/>
</dbReference>
<dbReference type="PANTHER" id="PTHR45962">
    <property type="entry name" value="N-FATTY-ACYL-AMINO ACID SYNTHASE/HYDROLASE PM20D1"/>
    <property type="match status" value="1"/>
</dbReference>
<evidence type="ECO:0000256" key="1">
    <source>
        <dbReference type="ARBA" id="ARBA00006247"/>
    </source>
</evidence>
<sequence>MKASRLLLLVKITYASAFVLPFWDQTPLTGGDSSPEFKCDLPPALDPVGDGLLSAASLFSSDEARDRQVKRHQAIVRVPSVSYDDLGAIGEDERWNPFHELLPVLQKFYPIFHKRVKLEKINTFGLLYTLEGSDPSLKPTVLLAHQDVVPVADASTWTYPPFEAQFDGEYIWGRGASDDKNSLTGLLSAAEGLLSQSDWKPRRTVIFAFGFDEEVGLKQGAARIAEVVLERYGDDSAAIILDEGGFGSQHLDDETVYVHPAITEKGHINLFFELHAKGGHSSVPLPHTSIGIISEIVVALENNPYDPVITKNSPIHKRLVCQARYSPNTQPEIEALLKNNDFDQLAVEFAKTSPLNRFVVQTSQAVDIIGGGVKINAMPELVTLAVNYRVAHHQKPVQVQQRAIQVIAEVVEKYGLQLNAFDGDKEYQDHVAELFPGHASSGGDIVTLPQQQTEVDYNGTLVVRATKADAAPLSPASGSVWDVFSGTIRHTFGLEGKNVVPVGDIMTGNTDTRHYLNLTRNVYRWTPAVGRGLDNIHTVDERVSIVDHLNVVKFYYDFIRNFDAADI</sequence>
<dbReference type="Pfam" id="PF01546">
    <property type="entry name" value="Peptidase_M20"/>
    <property type="match status" value="1"/>
</dbReference>
<dbReference type="FunFam" id="3.40.630.10:FF:000027">
    <property type="entry name" value="N-fatty-acyl-amino acid synthase/hydrolase PM20D1"/>
    <property type="match status" value="1"/>
</dbReference>
<keyword evidence="3 7" id="KW-0479">Metal-binding</keyword>
<keyword evidence="5 7" id="KW-0862">Zinc</keyword>
<evidence type="ECO:0000256" key="7">
    <source>
        <dbReference type="PIRSR" id="PIRSR037217-2"/>
    </source>
</evidence>
<feature type="chain" id="PRO_5040832991" description="Peptidase M20 dimerisation domain-containing protein" evidence="8">
    <location>
        <begin position="18"/>
        <end position="567"/>
    </location>
</feature>
<dbReference type="SUPFAM" id="SSF53187">
    <property type="entry name" value="Zn-dependent exopeptidases"/>
    <property type="match status" value="1"/>
</dbReference>
<dbReference type="SUPFAM" id="SSF55031">
    <property type="entry name" value="Bacterial exopeptidase dimerisation domain"/>
    <property type="match status" value="1"/>
</dbReference>
<evidence type="ECO:0000256" key="8">
    <source>
        <dbReference type="SAM" id="SignalP"/>
    </source>
</evidence>
<keyword evidence="2" id="KW-0645">Protease</keyword>
<evidence type="ECO:0000256" key="3">
    <source>
        <dbReference type="ARBA" id="ARBA00022723"/>
    </source>
</evidence>
<feature type="binding site" evidence="7">
    <location>
        <position position="145"/>
    </location>
    <ligand>
        <name>Zn(2+)</name>
        <dbReference type="ChEBI" id="CHEBI:29105"/>
        <label>2</label>
    </ligand>
</feature>
<dbReference type="InterPro" id="IPR047177">
    <property type="entry name" value="Pept_M20A"/>
</dbReference>
<dbReference type="InterPro" id="IPR011650">
    <property type="entry name" value="Peptidase_M20_dimer"/>
</dbReference>
<dbReference type="Gene3D" id="1.10.150.900">
    <property type="match status" value="1"/>
</dbReference>
<evidence type="ECO:0000313" key="11">
    <source>
        <dbReference type="Proteomes" id="UP001152646"/>
    </source>
</evidence>
<dbReference type="GO" id="GO:0046872">
    <property type="term" value="F:metal ion binding"/>
    <property type="evidence" value="ECO:0007669"/>
    <property type="project" value="UniProtKB-KW"/>
</dbReference>
<feature type="binding site" evidence="7">
    <location>
        <position position="178"/>
    </location>
    <ligand>
        <name>Zn(2+)</name>
        <dbReference type="ChEBI" id="CHEBI:29105"/>
        <label>1</label>
    </ligand>
</feature>
<comment type="similarity">
    <text evidence="1">Belongs to the peptidase M20A family.</text>
</comment>
<dbReference type="GO" id="GO:0051603">
    <property type="term" value="P:proteolysis involved in protein catabolic process"/>
    <property type="evidence" value="ECO:0007669"/>
    <property type="project" value="TreeGrafter"/>
</dbReference>
<dbReference type="GO" id="GO:0016810">
    <property type="term" value="F:hydrolase activity, acting on carbon-nitrogen (but not peptide) bonds"/>
    <property type="evidence" value="ECO:0007669"/>
    <property type="project" value="UniProtKB-ARBA"/>
</dbReference>
<dbReference type="Gene3D" id="3.40.630.10">
    <property type="entry name" value="Zn peptidases"/>
    <property type="match status" value="1"/>
</dbReference>
<evidence type="ECO:0000256" key="4">
    <source>
        <dbReference type="ARBA" id="ARBA00022801"/>
    </source>
</evidence>
<dbReference type="InterPro" id="IPR036264">
    <property type="entry name" value="Bact_exopeptidase_dim_dom"/>
</dbReference>
<dbReference type="GO" id="GO:1990845">
    <property type="term" value="P:adaptive thermogenesis"/>
    <property type="evidence" value="ECO:0007669"/>
    <property type="project" value="UniProtKB-ARBA"/>
</dbReference>
<dbReference type="GO" id="GO:0043604">
    <property type="term" value="P:amide biosynthetic process"/>
    <property type="evidence" value="ECO:0007669"/>
    <property type="project" value="UniProtKB-ARBA"/>
</dbReference>
<dbReference type="PANTHER" id="PTHR45962:SF1">
    <property type="entry name" value="N-FATTY-ACYL-AMINO ACID SYNTHASE_HYDROLASE PM20D1"/>
    <property type="match status" value="1"/>
</dbReference>
<accession>A0A9W4NMT0</accession>
<evidence type="ECO:0000259" key="9">
    <source>
        <dbReference type="Pfam" id="PF07687"/>
    </source>
</evidence>
<dbReference type="Pfam" id="PF07687">
    <property type="entry name" value="M20_dimer"/>
    <property type="match status" value="1"/>
</dbReference>
<dbReference type="InterPro" id="IPR002933">
    <property type="entry name" value="Peptidase_M20"/>
</dbReference>
<feature type="signal peptide" evidence="8">
    <location>
        <begin position="1"/>
        <end position="17"/>
    </location>
</feature>
<keyword evidence="4" id="KW-0378">Hydrolase</keyword>
<feature type="domain" description="Peptidase M20 dimerisation" evidence="9">
    <location>
        <begin position="263"/>
        <end position="413"/>
    </location>
</feature>
<feature type="active site" description="Proton acceptor" evidence="6">
    <location>
        <position position="213"/>
    </location>
</feature>
<dbReference type="FunFam" id="1.10.150.900:FF:000003">
    <property type="entry name" value="N-fatty-acyl-amino acid synthase/hydrolase PM20D1"/>
    <property type="match status" value="1"/>
</dbReference>
<dbReference type="Gene3D" id="3.30.70.360">
    <property type="match status" value="1"/>
</dbReference>
<proteinExistence type="inferred from homology"/>
<dbReference type="GO" id="GO:0006520">
    <property type="term" value="P:amino acid metabolic process"/>
    <property type="evidence" value="ECO:0007669"/>
    <property type="project" value="UniProtKB-ARBA"/>
</dbReference>
<evidence type="ECO:0000256" key="2">
    <source>
        <dbReference type="ARBA" id="ARBA00022670"/>
    </source>
</evidence>
<dbReference type="GO" id="GO:0005576">
    <property type="term" value="C:extracellular region"/>
    <property type="evidence" value="ECO:0007669"/>
    <property type="project" value="UniProtKB-ARBA"/>
</dbReference>